<keyword evidence="2 10" id="KW-0813">Transport</keyword>
<dbReference type="InterPro" id="IPR036388">
    <property type="entry name" value="WH-like_DNA-bd_sf"/>
</dbReference>
<keyword evidence="5 10" id="KW-0472">Membrane</keyword>
<feature type="coiled-coil region" evidence="11">
    <location>
        <begin position="162"/>
        <end position="189"/>
    </location>
</feature>
<proteinExistence type="inferred from homology"/>
<dbReference type="EMBL" id="CAJPIZ010011454">
    <property type="protein sequence ID" value="CAG2113153.1"/>
    <property type="molecule type" value="Genomic_DNA"/>
</dbReference>
<feature type="transmembrane region" description="Helical" evidence="13">
    <location>
        <begin position="125"/>
        <end position="144"/>
    </location>
</feature>
<gene>
    <name evidence="15" type="ORF">OSB1V03_LOCUS13125</name>
</gene>
<reference evidence="15" key="1">
    <citation type="submission" date="2020-11" db="EMBL/GenBank/DDBJ databases">
        <authorList>
            <person name="Tran Van P."/>
        </authorList>
    </citation>
    <scope>NUCLEOTIDE SEQUENCE</scope>
</reference>
<feature type="non-terminal residue" evidence="15">
    <location>
        <position position="1"/>
    </location>
</feature>
<evidence type="ECO:0000256" key="3">
    <source>
        <dbReference type="ARBA" id="ARBA00022927"/>
    </source>
</evidence>
<feature type="region of interest" description="Disordered" evidence="12">
    <location>
        <begin position="1"/>
        <end position="34"/>
    </location>
</feature>
<dbReference type="GO" id="GO:1990429">
    <property type="term" value="C:peroxisomal importomer complex"/>
    <property type="evidence" value="ECO:0007669"/>
    <property type="project" value="TreeGrafter"/>
</dbReference>
<protein>
    <recommendedName>
        <fullName evidence="7 10">Peroxisomal membrane protein PEX14</fullName>
    </recommendedName>
    <alternativeName>
        <fullName evidence="8 10">Peroxin-14</fullName>
    </alternativeName>
</protein>
<sequence>MSENTNNASTDGSNETKEEDAADEETRAQAKPSVPINREVIREDMVKTAVNFLLNPRVIDSPLHQKRTFLLRKGLSLEEIDAAIDRSTRVHHSHTQLSPVIQTNAMPVGGPPIQPMPSFLVRSTHFVSTVALFGGFIYGAFVLYKRFIEPIIFETKRKPHPYVAIQQQLDQLSKAMTLLQTNMSSIETNIKRQIETELRLMKNPEDVTLH</sequence>
<evidence type="ECO:0000256" key="10">
    <source>
        <dbReference type="RuleBase" id="RU367032"/>
    </source>
</evidence>
<feature type="domain" description="Peroxisome membrane anchor protein Pex14p N-terminal" evidence="14">
    <location>
        <begin position="42"/>
        <end position="85"/>
    </location>
</feature>
<dbReference type="InterPro" id="IPR025655">
    <property type="entry name" value="PEX14"/>
</dbReference>
<keyword evidence="6 10" id="KW-0576">Peroxisome</keyword>
<dbReference type="GO" id="GO:0016560">
    <property type="term" value="P:protein import into peroxisome matrix, docking"/>
    <property type="evidence" value="ECO:0007669"/>
    <property type="project" value="UniProtKB-UniRule"/>
</dbReference>
<keyword evidence="13" id="KW-1133">Transmembrane helix</keyword>
<evidence type="ECO:0000256" key="12">
    <source>
        <dbReference type="SAM" id="MobiDB-lite"/>
    </source>
</evidence>
<evidence type="ECO:0000256" key="7">
    <source>
        <dbReference type="ARBA" id="ARBA00029502"/>
    </source>
</evidence>
<dbReference type="GO" id="GO:0005778">
    <property type="term" value="C:peroxisomal membrane"/>
    <property type="evidence" value="ECO:0007669"/>
    <property type="project" value="UniProtKB-SubCell"/>
</dbReference>
<evidence type="ECO:0000256" key="13">
    <source>
        <dbReference type="SAM" id="Phobius"/>
    </source>
</evidence>
<evidence type="ECO:0000256" key="4">
    <source>
        <dbReference type="ARBA" id="ARBA00023010"/>
    </source>
</evidence>
<evidence type="ECO:0000256" key="2">
    <source>
        <dbReference type="ARBA" id="ARBA00022448"/>
    </source>
</evidence>
<dbReference type="PANTHER" id="PTHR23058">
    <property type="entry name" value="PEROXISOMAL MEMBRANE PROTEIN PEX14"/>
    <property type="match status" value="1"/>
</dbReference>
<evidence type="ECO:0000313" key="16">
    <source>
        <dbReference type="Proteomes" id="UP000759131"/>
    </source>
</evidence>
<comment type="similarity">
    <text evidence="1 10">Belongs to the peroxin-14 family.</text>
</comment>
<comment type="function">
    <text evidence="10">Component of the PEX13-PEX14 docking complex, a translocon channel that specifically mediates the import of peroxisomal cargo proteins bound to PEX5 receptor. The PEX13-PEX14 docking complex forms a large import pore which can be opened to a diameter of about 9 nm. Mechanistically, PEX5 receptor along with cargo proteins associates with the PEX14 subunit of the PEX13-PEX14 docking complex in the cytosol, leading to the insertion of the receptor into the organelle membrane with the concomitant translocation of the cargo into the peroxisome matrix.</text>
</comment>
<dbReference type="PANTHER" id="PTHR23058:SF0">
    <property type="entry name" value="PEROXISOMAL MEMBRANE PROTEIN PEX14"/>
    <property type="match status" value="1"/>
</dbReference>
<evidence type="ECO:0000259" key="14">
    <source>
        <dbReference type="Pfam" id="PF04695"/>
    </source>
</evidence>
<dbReference type="OrthoDB" id="441517at2759"/>
<name>A0A7R9Q6D6_9ACAR</name>
<evidence type="ECO:0000256" key="5">
    <source>
        <dbReference type="ARBA" id="ARBA00023136"/>
    </source>
</evidence>
<accession>A0A7R9Q6D6</accession>
<keyword evidence="16" id="KW-1185">Reference proteome</keyword>
<keyword evidence="13" id="KW-0812">Transmembrane</keyword>
<dbReference type="Pfam" id="PF04695">
    <property type="entry name" value="Pex14_N"/>
    <property type="match status" value="1"/>
</dbReference>
<keyword evidence="4" id="KW-0811">Translocation</keyword>
<organism evidence="15">
    <name type="scientific">Medioppia subpectinata</name>
    <dbReference type="NCBI Taxonomy" id="1979941"/>
    <lineage>
        <taxon>Eukaryota</taxon>
        <taxon>Metazoa</taxon>
        <taxon>Ecdysozoa</taxon>
        <taxon>Arthropoda</taxon>
        <taxon>Chelicerata</taxon>
        <taxon>Arachnida</taxon>
        <taxon>Acari</taxon>
        <taxon>Acariformes</taxon>
        <taxon>Sarcoptiformes</taxon>
        <taxon>Oribatida</taxon>
        <taxon>Brachypylina</taxon>
        <taxon>Oppioidea</taxon>
        <taxon>Oppiidae</taxon>
        <taxon>Medioppia</taxon>
    </lineage>
</organism>
<evidence type="ECO:0000256" key="1">
    <source>
        <dbReference type="ARBA" id="ARBA00005443"/>
    </source>
</evidence>
<keyword evidence="3 10" id="KW-0653">Protein transport</keyword>
<evidence type="ECO:0000256" key="8">
    <source>
        <dbReference type="ARBA" id="ARBA00029691"/>
    </source>
</evidence>
<evidence type="ECO:0000256" key="11">
    <source>
        <dbReference type="SAM" id="Coils"/>
    </source>
</evidence>
<feature type="compositionally biased region" description="Polar residues" evidence="12">
    <location>
        <begin position="1"/>
        <end position="13"/>
    </location>
</feature>
<dbReference type="GO" id="GO:0005102">
    <property type="term" value="F:signaling receptor binding"/>
    <property type="evidence" value="ECO:0007669"/>
    <property type="project" value="TreeGrafter"/>
</dbReference>
<keyword evidence="11" id="KW-0175">Coiled coil</keyword>
<evidence type="ECO:0000256" key="9">
    <source>
        <dbReference type="ARBA" id="ARBA00046271"/>
    </source>
</evidence>
<dbReference type="Proteomes" id="UP000759131">
    <property type="component" value="Unassembled WGS sequence"/>
</dbReference>
<dbReference type="InterPro" id="IPR006785">
    <property type="entry name" value="Pex14_N"/>
</dbReference>
<evidence type="ECO:0000313" key="15">
    <source>
        <dbReference type="EMBL" id="CAD7632723.1"/>
    </source>
</evidence>
<comment type="subcellular location">
    <subcellularLocation>
        <location evidence="9 10">Peroxisome membrane</location>
    </subcellularLocation>
</comment>
<dbReference type="Gene3D" id="1.10.10.10">
    <property type="entry name" value="Winged helix-like DNA-binding domain superfamily/Winged helix DNA-binding domain"/>
    <property type="match status" value="1"/>
</dbReference>
<evidence type="ECO:0000256" key="6">
    <source>
        <dbReference type="ARBA" id="ARBA00023140"/>
    </source>
</evidence>
<dbReference type="EMBL" id="OC866029">
    <property type="protein sequence ID" value="CAD7632723.1"/>
    <property type="molecule type" value="Genomic_DNA"/>
</dbReference>
<dbReference type="AlphaFoldDB" id="A0A7R9Q6D6"/>